<accession>A0A151QYM6</accession>
<evidence type="ECO:0000313" key="1">
    <source>
        <dbReference type="EMBL" id="KYP35458.1"/>
    </source>
</evidence>
<keyword evidence="2" id="KW-1185">Reference proteome</keyword>
<sequence length="70" mass="7562">PAPSFIKCNIDGVVQGCLRLAVSEDIFRDCAGAFLGGFSAYIGIKSTLFAELIVAILAIEKAYEMGWYNL</sequence>
<dbReference type="EMBL" id="KQ484379">
    <property type="protein sequence ID" value="KYP35458.1"/>
    <property type="molecule type" value="Genomic_DNA"/>
</dbReference>
<dbReference type="Proteomes" id="UP000075243">
    <property type="component" value="Unassembled WGS sequence"/>
</dbReference>
<reference evidence="1" key="1">
    <citation type="journal article" date="2012" name="Nat. Biotechnol.">
        <title>Draft genome sequence of pigeonpea (Cajanus cajan), an orphan legume crop of resource-poor farmers.</title>
        <authorList>
            <person name="Varshney R.K."/>
            <person name="Chen W."/>
            <person name="Li Y."/>
            <person name="Bharti A.K."/>
            <person name="Saxena R.K."/>
            <person name="Schlueter J.A."/>
            <person name="Donoghue M.T."/>
            <person name="Azam S."/>
            <person name="Fan G."/>
            <person name="Whaley A.M."/>
            <person name="Farmer A.D."/>
            <person name="Sheridan J."/>
            <person name="Iwata A."/>
            <person name="Tuteja R."/>
            <person name="Penmetsa R.V."/>
            <person name="Wu W."/>
            <person name="Upadhyaya H.D."/>
            <person name="Yang S.P."/>
            <person name="Shah T."/>
            <person name="Saxena K.B."/>
            <person name="Michael T."/>
            <person name="McCombie W.R."/>
            <person name="Yang B."/>
            <person name="Zhang G."/>
            <person name="Yang H."/>
            <person name="Wang J."/>
            <person name="Spillane C."/>
            <person name="Cook D.R."/>
            <person name="May G.D."/>
            <person name="Xu X."/>
            <person name="Jackson S.A."/>
        </authorList>
    </citation>
    <scope>NUCLEOTIDE SEQUENCE [LARGE SCALE GENOMIC DNA]</scope>
</reference>
<gene>
    <name evidence="1" type="ORF">KK1_043505</name>
</gene>
<evidence type="ECO:0008006" key="3">
    <source>
        <dbReference type="Google" id="ProtNLM"/>
    </source>
</evidence>
<evidence type="ECO:0000313" key="2">
    <source>
        <dbReference type="Proteomes" id="UP000075243"/>
    </source>
</evidence>
<protein>
    <recommendedName>
        <fullName evidence="3">RNase H type-1 domain-containing protein</fullName>
    </recommendedName>
</protein>
<name>A0A151QYM6_CAJCA</name>
<dbReference type="Gramene" id="C.cajan_45091.t">
    <property type="protein sequence ID" value="C.cajan_45091.t.cds1"/>
    <property type="gene ID" value="C.cajan_45091"/>
</dbReference>
<organism evidence="1 2">
    <name type="scientific">Cajanus cajan</name>
    <name type="common">Pigeon pea</name>
    <name type="synonym">Cajanus indicus</name>
    <dbReference type="NCBI Taxonomy" id="3821"/>
    <lineage>
        <taxon>Eukaryota</taxon>
        <taxon>Viridiplantae</taxon>
        <taxon>Streptophyta</taxon>
        <taxon>Embryophyta</taxon>
        <taxon>Tracheophyta</taxon>
        <taxon>Spermatophyta</taxon>
        <taxon>Magnoliopsida</taxon>
        <taxon>eudicotyledons</taxon>
        <taxon>Gunneridae</taxon>
        <taxon>Pentapetalae</taxon>
        <taxon>rosids</taxon>
        <taxon>fabids</taxon>
        <taxon>Fabales</taxon>
        <taxon>Fabaceae</taxon>
        <taxon>Papilionoideae</taxon>
        <taxon>50 kb inversion clade</taxon>
        <taxon>NPAAA clade</taxon>
        <taxon>indigoferoid/millettioid clade</taxon>
        <taxon>Phaseoleae</taxon>
        <taxon>Cajanus</taxon>
    </lineage>
</organism>
<feature type="non-terminal residue" evidence="1">
    <location>
        <position position="1"/>
    </location>
</feature>
<proteinExistence type="predicted"/>
<dbReference type="AlphaFoldDB" id="A0A151QYM6"/>